<evidence type="ECO:0000256" key="12">
    <source>
        <dbReference type="RuleBase" id="RU010713"/>
    </source>
</evidence>
<evidence type="ECO:0000256" key="11">
    <source>
        <dbReference type="ARBA" id="ARBA00023303"/>
    </source>
</evidence>
<evidence type="ECO:0000256" key="2">
    <source>
        <dbReference type="ARBA" id="ARBA00004651"/>
    </source>
</evidence>
<name>A0A5N5T6X4_9CRUS</name>
<protein>
    <recommendedName>
        <fullName evidence="12">Innexin</fullName>
    </recommendedName>
</protein>
<evidence type="ECO:0000256" key="1">
    <source>
        <dbReference type="ARBA" id="ARBA00004610"/>
    </source>
</evidence>
<comment type="caution">
    <text evidence="13">The sequence shown here is derived from an EMBL/GenBank/DDBJ whole genome shotgun (WGS) entry which is preliminary data.</text>
</comment>
<comment type="similarity">
    <text evidence="12">Belongs to the pannexin family.</text>
</comment>
<keyword evidence="6" id="KW-0303">Gap junction</keyword>
<dbReference type="Proteomes" id="UP000326759">
    <property type="component" value="Unassembled WGS sequence"/>
</dbReference>
<dbReference type="GO" id="GO:0005886">
    <property type="term" value="C:plasma membrane"/>
    <property type="evidence" value="ECO:0007669"/>
    <property type="project" value="UniProtKB-SubCell"/>
</dbReference>
<keyword evidence="5 12" id="KW-0812">Transmembrane</keyword>
<dbReference type="Pfam" id="PF00876">
    <property type="entry name" value="Innexin"/>
    <property type="match status" value="2"/>
</dbReference>
<dbReference type="GO" id="GO:0034220">
    <property type="term" value="P:monoatomic ion transmembrane transport"/>
    <property type="evidence" value="ECO:0007669"/>
    <property type="project" value="UniProtKB-KW"/>
</dbReference>
<keyword evidence="10 12" id="KW-0472">Membrane</keyword>
<dbReference type="GO" id="GO:0007602">
    <property type="term" value="P:phototransduction"/>
    <property type="evidence" value="ECO:0007669"/>
    <property type="project" value="TreeGrafter"/>
</dbReference>
<comment type="caution">
    <text evidence="12">Lacks conserved residue(s) required for the propagation of feature annotation.</text>
</comment>
<dbReference type="GO" id="GO:0005921">
    <property type="term" value="C:gap junction"/>
    <property type="evidence" value="ECO:0007669"/>
    <property type="project" value="UniProtKB-SubCell"/>
</dbReference>
<feature type="transmembrane region" description="Helical" evidence="12">
    <location>
        <begin position="248"/>
        <end position="275"/>
    </location>
</feature>
<keyword evidence="8 12" id="KW-1133">Transmembrane helix</keyword>
<evidence type="ECO:0000256" key="3">
    <source>
        <dbReference type="ARBA" id="ARBA00022448"/>
    </source>
</evidence>
<evidence type="ECO:0000313" key="13">
    <source>
        <dbReference type="EMBL" id="KAB7502252.1"/>
    </source>
</evidence>
<evidence type="ECO:0000256" key="9">
    <source>
        <dbReference type="ARBA" id="ARBA00023065"/>
    </source>
</evidence>
<accession>A0A5N5T6X4</accession>
<dbReference type="EMBL" id="SEYY01008146">
    <property type="protein sequence ID" value="KAB7502252.1"/>
    <property type="molecule type" value="Genomic_DNA"/>
</dbReference>
<comment type="subcellular location">
    <subcellularLocation>
        <location evidence="1">Cell junction</location>
        <location evidence="1">Gap junction</location>
    </subcellularLocation>
    <subcellularLocation>
        <location evidence="2 12">Cell membrane</location>
        <topology evidence="2 12">Multi-pass membrane protein</topology>
    </subcellularLocation>
</comment>
<comment type="function">
    <text evidence="12">Structural component of the gap junctions.</text>
</comment>
<evidence type="ECO:0000313" key="14">
    <source>
        <dbReference type="Proteomes" id="UP000326759"/>
    </source>
</evidence>
<dbReference type="GO" id="GO:0005243">
    <property type="term" value="F:gap junction channel activity"/>
    <property type="evidence" value="ECO:0007669"/>
    <property type="project" value="TreeGrafter"/>
</dbReference>
<keyword evidence="9 12" id="KW-0406">Ion transport</keyword>
<proteinExistence type="inferred from homology"/>
<dbReference type="AlphaFoldDB" id="A0A5N5T6X4"/>
<dbReference type="PROSITE" id="PS51013">
    <property type="entry name" value="PANNEXIN"/>
    <property type="match status" value="1"/>
</dbReference>
<evidence type="ECO:0000256" key="7">
    <source>
        <dbReference type="ARBA" id="ARBA00022949"/>
    </source>
</evidence>
<dbReference type="InterPro" id="IPR000990">
    <property type="entry name" value="Innexin"/>
</dbReference>
<organism evidence="13 14">
    <name type="scientific">Armadillidium nasatum</name>
    <dbReference type="NCBI Taxonomy" id="96803"/>
    <lineage>
        <taxon>Eukaryota</taxon>
        <taxon>Metazoa</taxon>
        <taxon>Ecdysozoa</taxon>
        <taxon>Arthropoda</taxon>
        <taxon>Crustacea</taxon>
        <taxon>Multicrustacea</taxon>
        <taxon>Malacostraca</taxon>
        <taxon>Eumalacostraca</taxon>
        <taxon>Peracarida</taxon>
        <taxon>Isopoda</taxon>
        <taxon>Oniscidea</taxon>
        <taxon>Crinocheta</taxon>
        <taxon>Armadillidiidae</taxon>
        <taxon>Armadillidium</taxon>
    </lineage>
</organism>
<dbReference type="PANTHER" id="PTHR11893">
    <property type="entry name" value="INNEXIN"/>
    <property type="match status" value="1"/>
</dbReference>
<evidence type="ECO:0000256" key="8">
    <source>
        <dbReference type="ARBA" id="ARBA00022989"/>
    </source>
</evidence>
<keyword evidence="7" id="KW-0965">Cell junction</keyword>
<keyword evidence="3 12" id="KW-0813">Transport</keyword>
<dbReference type="PANTHER" id="PTHR11893:SF39">
    <property type="entry name" value="INNEXIN INX1"/>
    <property type="match status" value="1"/>
</dbReference>
<gene>
    <name evidence="13" type="primary">inx2_0</name>
    <name evidence="12" type="synonym">inx</name>
    <name evidence="13" type="ORF">Anas_08228</name>
</gene>
<evidence type="ECO:0000256" key="10">
    <source>
        <dbReference type="ARBA" id="ARBA00023136"/>
    </source>
</evidence>
<feature type="transmembrane region" description="Helical" evidence="12">
    <location>
        <begin position="152"/>
        <end position="175"/>
    </location>
</feature>
<evidence type="ECO:0000256" key="6">
    <source>
        <dbReference type="ARBA" id="ARBA00022868"/>
    </source>
</evidence>
<sequence>MSVIKHFSPLAAFVKSPDVGTRTCESLPFKLQCYITTGILIASSILIGSYELFGSPIMCMSSLPKKPINNYCWVATTFTMDDYSFREVGDRAVAPGVGSPDAYDDEAIQERWTYHNYYQWVVAVLVLTESEVVTRKREVVNYFLSHLRLHNFYFFAYLFCEFLCLVIVSTIIFYFNKFLGNAFLDYGINVMDFTEKDQTERVDPMIFVFPRQTKCIFHMFGASGTIERRDAFCLLPQNIINEKVFILLWFWLFIQLVLLLFLFVYRFVIVVWAGLRFKILELHAKYVPNDVLETIIKKGSIGDWWVFYQLTSKIEPYIYKDILCCLARELERTNSNSREHINQNSNGYIANGGAFNGHPHGYYPNVNPQLASAPPAGFAQSSV</sequence>
<dbReference type="PRINTS" id="PR01262">
    <property type="entry name" value="INNEXIN"/>
</dbReference>
<reference evidence="13 14" key="1">
    <citation type="journal article" date="2019" name="PLoS Biol.">
        <title>Sex chromosomes control vertical transmission of feminizing Wolbachia symbionts in an isopod.</title>
        <authorList>
            <person name="Becking T."/>
            <person name="Chebbi M.A."/>
            <person name="Giraud I."/>
            <person name="Moumen B."/>
            <person name="Laverre T."/>
            <person name="Caubet Y."/>
            <person name="Peccoud J."/>
            <person name="Gilbert C."/>
            <person name="Cordaux R."/>
        </authorList>
    </citation>
    <scope>NUCLEOTIDE SEQUENCE [LARGE SCALE GENOMIC DNA]</scope>
    <source>
        <strain evidence="13">ANa2</strain>
        <tissue evidence="13">Whole body excluding digestive tract and cuticle</tissue>
    </source>
</reference>
<evidence type="ECO:0000256" key="5">
    <source>
        <dbReference type="ARBA" id="ARBA00022692"/>
    </source>
</evidence>
<evidence type="ECO:0000256" key="4">
    <source>
        <dbReference type="ARBA" id="ARBA00022475"/>
    </source>
</evidence>
<keyword evidence="11 12" id="KW-0407">Ion channel</keyword>
<keyword evidence="4" id="KW-1003">Cell membrane</keyword>
<keyword evidence="14" id="KW-1185">Reference proteome</keyword>
<dbReference type="OrthoDB" id="10512824at2759"/>